<evidence type="ECO:0000256" key="4">
    <source>
        <dbReference type="ARBA" id="ARBA00022723"/>
    </source>
</evidence>
<feature type="binding site" evidence="8">
    <location>
        <position position="257"/>
    </location>
    <ligand>
        <name>Fe cation</name>
        <dbReference type="ChEBI" id="CHEBI:24875"/>
    </ligand>
</feature>
<keyword evidence="5 10" id="KW-0732">Signal</keyword>
<dbReference type="PANTHER" id="PTHR30006:SF15">
    <property type="entry name" value="IRON-UTILIZATION PERIPLASMIC PROTEIN"/>
    <property type="match status" value="1"/>
</dbReference>
<accession>A0A7K3LY85</accession>
<dbReference type="Pfam" id="PF13343">
    <property type="entry name" value="SBP_bac_6"/>
    <property type="match status" value="1"/>
</dbReference>
<proteinExistence type="inferred from homology"/>
<evidence type="ECO:0000256" key="5">
    <source>
        <dbReference type="ARBA" id="ARBA00022729"/>
    </source>
</evidence>
<dbReference type="GO" id="GO:0055085">
    <property type="term" value="P:transmembrane transport"/>
    <property type="evidence" value="ECO:0007669"/>
    <property type="project" value="InterPro"/>
</dbReference>
<keyword evidence="3" id="KW-0410">Iron transport</keyword>
<dbReference type="EMBL" id="WLZY01000001">
    <property type="protein sequence ID" value="NDL56001.1"/>
    <property type="molecule type" value="Genomic_DNA"/>
</dbReference>
<keyword evidence="12" id="KW-1185">Reference proteome</keyword>
<evidence type="ECO:0000256" key="9">
    <source>
        <dbReference type="SAM" id="MobiDB-lite"/>
    </source>
</evidence>
<keyword evidence="7" id="KW-0406">Ion transport</keyword>
<dbReference type="Gene3D" id="3.40.190.10">
    <property type="entry name" value="Periplasmic binding protein-like II"/>
    <property type="match status" value="2"/>
</dbReference>
<name>A0A7K3LY85_9ACTN</name>
<feature type="compositionally biased region" description="Acidic residues" evidence="9">
    <location>
        <begin position="40"/>
        <end position="51"/>
    </location>
</feature>
<sequence>MKIRTLLGVLVVPAFLLTACGSDDDSTASTPEDNGSETGQNDDGDADDAEPNGDAATDGDGGSLTVYSGRSEELVGPIIERFEAETGIEVAVSYGDTAEKAAQILDEGPNSPADVFFGQDAGALGALSAADVLAPLSDEQLGQVEDEYRSAEGDWVGVSGRARVVVYNTDNLNEDDLPDTINGLTDPEWEGRIGWAPTNGSFQAFVTALRVVEGDDAARDWLEAMQDNGTQSYEKNGPIVDAVASGEIDAGLVNHYYLYPRLAEEPDLPAANKFYGDGDPGALVNVAGAGILETSQNPEGAAAFVDYLLSETGQTYFVEETWEFPLVTGMESPEGLPSLDSLTPPAIDLGQLEDLQGTLDLIQQAGIL</sequence>
<evidence type="ECO:0000256" key="7">
    <source>
        <dbReference type="ARBA" id="ARBA00023065"/>
    </source>
</evidence>
<dbReference type="InterPro" id="IPR006061">
    <property type="entry name" value="SBP_1_CS"/>
</dbReference>
<gene>
    <name evidence="11" type="ORF">F7O44_02830</name>
</gene>
<dbReference type="CDD" id="cd13543">
    <property type="entry name" value="PBP2_Fbp"/>
    <property type="match status" value="1"/>
</dbReference>
<protein>
    <submittedName>
        <fullName evidence="11">Extracellular solute-binding protein</fullName>
    </submittedName>
</protein>
<feature type="binding site" evidence="8">
    <location>
        <position position="256"/>
    </location>
    <ligand>
        <name>Fe cation</name>
        <dbReference type="ChEBI" id="CHEBI:24875"/>
    </ligand>
</feature>
<evidence type="ECO:0000256" key="1">
    <source>
        <dbReference type="ARBA" id="ARBA00008520"/>
    </source>
</evidence>
<evidence type="ECO:0000256" key="2">
    <source>
        <dbReference type="ARBA" id="ARBA00022448"/>
    </source>
</evidence>
<dbReference type="AlphaFoldDB" id="A0A7K3LY85"/>
<dbReference type="PROSITE" id="PS01037">
    <property type="entry name" value="SBP_BACTERIAL_1"/>
    <property type="match status" value="1"/>
</dbReference>
<keyword evidence="4 8" id="KW-0479">Metal-binding</keyword>
<evidence type="ECO:0000313" key="12">
    <source>
        <dbReference type="Proteomes" id="UP000460435"/>
    </source>
</evidence>
<dbReference type="Proteomes" id="UP000460435">
    <property type="component" value="Unassembled WGS sequence"/>
</dbReference>
<keyword evidence="2" id="KW-0813">Transport</keyword>
<evidence type="ECO:0000256" key="8">
    <source>
        <dbReference type="PIRSR" id="PIRSR002825-1"/>
    </source>
</evidence>
<evidence type="ECO:0000256" key="10">
    <source>
        <dbReference type="SAM" id="SignalP"/>
    </source>
</evidence>
<dbReference type="GO" id="GO:0030288">
    <property type="term" value="C:outer membrane-bounded periplasmic space"/>
    <property type="evidence" value="ECO:0007669"/>
    <property type="project" value="TreeGrafter"/>
</dbReference>
<comment type="caution">
    <text evidence="11">The sequence shown here is derived from an EMBL/GenBank/DDBJ whole genome shotgun (WGS) entry which is preliminary data.</text>
</comment>
<reference evidence="11 12" key="1">
    <citation type="submission" date="2019-11" db="EMBL/GenBank/DDBJ databases">
        <authorList>
            <person name="Li X.-J."/>
            <person name="Feng X.-M."/>
        </authorList>
    </citation>
    <scope>NUCLEOTIDE SEQUENCE [LARGE SCALE GENOMIC DNA]</scope>
    <source>
        <strain evidence="11 12">XMNu-373</strain>
    </source>
</reference>
<feature type="compositionally biased region" description="Polar residues" evidence="9">
    <location>
        <begin position="27"/>
        <end position="39"/>
    </location>
</feature>
<keyword evidence="6 8" id="KW-0408">Iron</keyword>
<organism evidence="11 12">
    <name type="scientific">Phytoactinopolyspora mesophila</name>
    <dbReference type="NCBI Taxonomy" id="2650750"/>
    <lineage>
        <taxon>Bacteria</taxon>
        <taxon>Bacillati</taxon>
        <taxon>Actinomycetota</taxon>
        <taxon>Actinomycetes</taxon>
        <taxon>Jiangellales</taxon>
        <taxon>Jiangellaceae</taxon>
        <taxon>Phytoactinopolyspora</taxon>
    </lineage>
</organism>
<dbReference type="PROSITE" id="PS51257">
    <property type="entry name" value="PROKAR_LIPOPROTEIN"/>
    <property type="match status" value="1"/>
</dbReference>
<dbReference type="PIRSF" id="PIRSF002825">
    <property type="entry name" value="CfbpA"/>
    <property type="match status" value="1"/>
</dbReference>
<evidence type="ECO:0000256" key="6">
    <source>
        <dbReference type="ARBA" id="ARBA00023004"/>
    </source>
</evidence>
<dbReference type="GO" id="GO:0046872">
    <property type="term" value="F:metal ion binding"/>
    <property type="evidence" value="ECO:0007669"/>
    <property type="project" value="UniProtKB-KW"/>
</dbReference>
<dbReference type="SUPFAM" id="SSF53850">
    <property type="entry name" value="Periplasmic binding protein-like II"/>
    <property type="match status" value="1"/>
</dbReference>
<dbReference type="GO" id="GO:0006826">
    <property type="term" value="P:iron ion transport"/>
    <property type="evidence" value="ECO:0007669"/>
    <property type="project" value="UniProtKB-KW"/>
</dbReference>
<comment type="similarity">
    <text evidence="1">Belongs to the bacterial solute-binding protein 1 family.</text>
</comment>
<feature type="region of interest" description="Disordered" evidence="9">
    <location>
        <begin position="22"/>
        <end position="64"/>
    </location>
</feature>
<dbReference type="RefSeq" id="WP_162448649.1">
    <property type="nucleotide sequence ID" value="NZ_WLZY01000001.1"/>
</dbReference>
<dbReference type="PANTHER" id="PTHR30006">
    <property type="entry name" value="THIAMINE-BINDING PERIPLASMIC PROTEIN-RELATED"/>
    <property type="match status" value="1"/>
</dbReference>
<dbReference type="InterPro" id="IPR026045">
    <property type="entry name" value="Ferric-bd"/>
</dbReference>
<evidence type="ECO:0000256" key="3">
    <source>
        <dbReference type="ARBA" id="ARBA00022496"/>
    </source>
</evidence>
<feature type="chain" id="PRO_5038569946" evidence="10">
    <location>
        <begin position="22"/>
        <end position="368"/>
    </location>
</feature>
<feature type="signal peptide" evidence="10">
    <location>
        <begin position="1"/>
        <end position="21"/>
    </location>
</feature>
<evidence type="ECO:0000313" key="11">
    <source>
        <dbReference type="EMBL" id="NDL56001.1"/>
    </source>
</evidence>